<dbReference type="InterPro" id="IPR027417">
    <property type="entry name" value="P-loop_NTPase"/>
</dbReference>
<accession>A0A2M9C026</accession>
<organism evidence="5 6">
    <name type="scientific">Compostimonas suwonensis</name>
    <dbReference type="NCBI Taxonomy" id="1048394"/>
    <lineage>
        <taxon>Bacteria</taxon>
        <taxon>Bacillati</taxon>
        <taxon>Actinomycetota</taxon>
        <taxon>Actinomycetes</taxon>
        <taxon>Micrococcales</taxon>
        <taxon>Microbacteriaceae</taxon>
        <taxon>Compostimonas</taxon>
    </lineage>
</organism>
<dbReference type="SUPFAM" id="SSF52540">
    <property type="entry name" value="P-loop containing nucleoside triphosphate hydrolases"/>
    <property type="match status" value="1"/>
</dbReference>
<dbReference type="PROSITE" id="PS00211">
    <property type="entry name" value="ABC_TRANSPORTER_1"/>
    <property type="match status" value="1"/>
</dbReference>
<dbReference type="EMBL" id="PGFB01000002">
    <property type="protein sequence ID" value="PJJ63664.1"/>
    <property type="molecule type" value="Genomic_DNA"/>
</dbReference>
<proteinExistence type="predicted"/>
<name>A0A2M9C026_9MICO</name>
<evidence type="ECO:0000256" key="1">
    <source>
        <dbReference type="ARBA" id="ARBA00022448"/>
    </source>
</evidence>
<reference evidence="5 6" key="1">
    <citation type="submission" date="2017-11" db="EMBL/GenBank/DDBJ databases">
        <title>Genomic Encyclopedia of Archaeal and Bacterial Type Strains, Phase II (KMG-II): From Individual Species to Whole Genera.</title>
        <authorList>
            <person name="Goeker M."/>
        </authorList>
    </citation>
    <scope>NUCLEOTIDE SEQUENCE [LARGE SCALE GENOMIC DNA]</scope>
    <source>
        <strain evidence="5 6">DSM 25625</strain>
    </source>
</reference>
<dbReference type="Proteomes" id="UP000230161">
    <property type="component" value="Unassembled WGS sequence"/>
</dbReference>
<keyword evidence="1" id="KW-0813">Transport</keyword>
<dbReference type="InterPro" id="IPR017871">
    <property type="entry name" value="ABC_transporter-like_CS"/>
</dbReference>
<dbReference type="GO" id="GO:0005524">
    <property type="term" value="F:ATP binding"/>
    <property type="evidence" value="ECO:0007669"/>
    <property type="project" value="UniProtKB-KW"/>
</dbReference>
<evidence type="ECO:0000256" key="2">
    <source>
        <dbReference type="ARBA" id="ARBA00022741"/>
    </source>
</evidence>
<dbReference type="GO" id="GO:0016887">
    <property type="term" value="F:ATP hydrolysis activity"/>
    <property type="evidence" value="ECO:0007669"/>
    <property type="project" value="InterPro"/>
</dbReference>
<comment type="caution">
    <text evidence="5">The sequence shown here is derived from an EMBL/GenBank/DDBJ whole genome shotgun (WGS) entry which is preliminary data.</text>
</comment>
<dbReference type="AlphaFoldDB" id="A0A2M9C026"/>
<dbReference type="Gene3D" id="3.40.50.300">
    <property type="entry name" value="P-loop containing nucleotide triphosphate hydrolases"/>
    <property type="match status" value="1"/>
</dbReference>
<gene>
    <name evidence="5" type="ORF">CLV54_1335</name>
</gene>
<keyword evidence="3 5" id="KW-0067">ATP-binding</keyword>
<dbReference type="InterPro" id="IPR003439">
    <property type="entry name" value="ABC_transporter-like_ATP-bd"/>
</dbReference>
<feature type="domain" description="ABC transporter" evidence="4">
    <location>
        <begin position="3"/>
        <end position="205"/>
    </location>
</feature>
<dbReference type="InterPro" id="IPR050166">
    <property type="entry name" value="ABC_transporter_ATP-bind"/>
</dbReference>
<dbReference type="InterPro" id="IPR003593">
    <property type="entry name" value="AAA+_ATPase"/>
</dbReference>
<keyword evidence="6" id="KW-1185">Reference proteome</keyword>
<dbReference type="Pfam" id="PF00005">
    <property type="entry name" value="ABC_tran"/>
    <property type="match status" value="1"/>
</dbReference>
<evidence type="ECO:0000313" key="5">
    <source>
        <dbReference type="EMBL" id="PJJ63664.1"/>
    </source>
</evidence>
<evidence type="ECO:0000259" key="4">
    <source>
        <dbReference type="PROSITE" id="PS50893"/>
    </source>
</evidence>
<dbReference type="PANTHER" id="PTHR42788:SF13">
    <property type="entry name" value="ALIPHATIC SULFONATES IMPORT ATP-BINDING PROTEIN SSUB"/>
    <property type="match status" value="1"/>
</dbReference>
<evidence type="ECO:0000313" key="6">
    <source>
        <dbReference type="Proteomes" id="UP000230161"/>
    </source>
</evidence>
<evidence type="ECO:0000256" key="3">
    <source>
        <dbReference type="ARBA" id="ARBA00022840"/>
    </source>
</evidence>
<keyword evidence="2" id="KW-0547">Nucleotide-binding</keyword>
<dbReference type="PANTHER" id="PTHR42788">
    <property type="entry name" value="TAURINE IMPORT ATP-BINDING PROTEIN-RELATED"/>
    <property type="match status" value="1"/>
</dbReference>
<sequence length="206" mass="21538">MSVVLSGVGHRFDAQPWLFRGLSVSLETGHVYALTGPSGSGKSTLLSILAGWTAAAEGAVHGSETMRVGWVFQNPHGVPGRTASDHVALPFLAQGLSREAADDKAAELLERFGLSPVAFRAFRELSGGEAQRLMLARGMAAKPDVLLVDEPTAQLDRATASTIDAAIAAMASADVIVVVATHDARTRAACTDEIALDDYRSDVAIG</sequence>
<dbReference type="SMART" id="SM00382">
    <property type="entry name" value="AAA"/>
    <property type="match status" value="1"/>
</dbReference>
<dbReference type="OrthoDB" id="4425833at2"/>
<dbReference type="RefSeq" id="WP_100344135.1">
    <property type="nucleotide sequence ID" value="NZ_PGFB01000002.1"/>
</dbReference>
<protein>
    <submittedName>
        <fullName evidence="5">Putative ABC transport system ATP-binding protein</fullName>
    </submittedName>
</protein>
<dbReference type="PROSITE" id="PS50893">
    <property type="entry name" value="ABC_TRANSPORTER_2"/>
    <property type="match status" value="1"/>
</dbReference>